<evidence type="ECO:0000313" key="1">
    <source>
        <dbReference type="Proteomes" id="UP000887576"/>
    </source>
</evidence>
<name>A0AC34QIT0_9BILA</name>
<reference evidence="2" key="1">
    <citation type="submission" date="2022-11" db="UniProtKB">
        <authorList>
            <consortium name="WormBaseParasite"/>
        </authorList>
    </citation>
    <scope>IDENTIFICATION</scope>
</reference>
<organism evidence="1 2">
    <name type="scientific">Panagrolaimus sp. JU765</name>
    <dbReference type="NCBI Taxonomy" id="591449"/>
    <lineage>
        <taxon>Eukaryota</taxon>
        <taxon>Metazoa</taxon>
        <taxon>Ecdysozoa</taxon>
        <taxon>Nematoda</taxon>
        <taxon>Chromadorea</taxon>
        <taxon>Rhabditida</taxon>
        <taxon>Tylenchina</taxon>
        <taxon>Panagrolaimomorpha</taxon>
        <taxon>Panagrolaimoidea</taxon>
        <taxon>Panagrolaimidae</taxon>
        <taxon>Panagrolaimus</taxon>
    </lineage>
</organism>
<dbReference type="Proteomes" id="UP000887576">
    <property type="component" value="Unplaced"/>
</dbReference>
<evidence type="ECO:0000313" key="2">
    <source>
        <dbReference type="WBParaSite" id="JU765_v2.g16738.t1"/>
    </source>
</evidence>
<proteinExistence type="predicted"/>
<dbReference type="WBParaSite" id="JU765_v2.g16738.t1">
    <property type="protein sequence ID" value="JU765_v2.g16738.t1"/>
    <property type="gene ID" value="JU765_v2.g16738"/>
</dbReference>
<sequence length="73" mass="8402">MKSRNTVKIAYWSLKEDSVEELVKNDCFKHYPILSSVELTEAHGEEVPQQLPPPQHDPHERLNLSHLDVSTLP</sequence>
<protein>
    <submittedName>
        <fullName evidence="2">Uncharacterized protein</fullName>
    </submittedName>
</protein>
<accession>A0AC34QIT0</accession>